<dbReference type="InterPro" id="IPR010415">
    <property type="entry name" value="LpxI_C"/>
</dbReference>
<evidence type="ECO:0008006" key="5">
    <source>
        <dbReference type="Google" id="ProtNLM"/>
    </source>
</evidence>
<dbReference type="RefSeq" id="WP_052950638.1">
    <property type="nucleotide sequence ID" value="NZ_FQVC01000008.1"/>
</dbReference>
<accession>A0A1M5BXG2</accession>
<name>A0A1M5BXG2_9HYPH</name>
<dbReference type="Gene3D" id="3.40.50.20">
    <property type="match status" value="1"/>
</dbReference>
<dbReference type="Pfam" id="PF06230">
    <property type="entry name" value="LpxI_C"/>
    <property type="match status" value="1"/>
</dbReference>
<organism evidence="3 4">
    <name type="scientific">Devosia limi DSM 17137</name>
    <dbReference type="NCBI Taxonomy" id="1121477"/>
    <lineage>
        <taxon>Bacteria</taxon>
        <taxon>Pseudomonadati</taxon>
        <taxon>Pseudomonadota</taxon>
        <taxon>Alphaproteobacteria</taxon>
        <taxon>Hyphomicrobiales</taxon>
        <taxon>Devosiaceae</taxon>
        <taxon>Devosia</taxon>
    </lineage>
</organism>
<feature type="domain" description="LpxI N-terminal" evidence="2">
    <location>
        <begin position="8"/>
        <end position="134"/>
    </location>
</feature>
<dbReference type="Proteomes" id="UP000184533">
    <property type="component" value="Unassembled WGS sequence"/>
</dbReference>
<sequence>MAKSPGRLTIFAGTGDLVPHAIDAALAAGYKVQVMALTPRPDITAVKVIVADVANPLAIIWSLKVFRTSHILMVGAIHLPDKAREGLIRFANGNNPTKSASSAPVGDATLAALGTVLKKMTGADLIGVHELSPDLLAPEGHIAGPDVASDDAVFALQTARAIGRLDIGQAAVVSGRRVIAVEDIGGTDDLIARVGTLRRNGLAGDGAARLTLAKAMKPQQPGFADLPAIGPTTVENCAAAGIATIVVEAGRSLLLMRADLLAAADKHGITITGVVIGDE</sequence>
<dbReference type="AlphaFoldDB" id="A0A1M5BXG2"/>
<dbReference type="Pfam" id="PF17930">
    <property type="entry name" value="LpxI_N"/>
    <property type="match status" value="1"/>
</dbReference>
<evidence type="ECO:0000259" key="2">
    <source>
        <dbReference type="Pfam" id="PF17930"/>
    </source>
</evidence>
<evidence type="ECO:0000313" key="4">
    <source>
        <dbReference type="Proteomes" id="UP000184533"/>
    </source>
</evidence>
<gene>
    <name evidence="3" type="ORF">SAMN02745223_02702</name>
</gene>
<dbReference type="OrthoDB" id="9789836at2"/>
<protein>
    <recommendedName>
        <fullName evidence="5">Phosphatidate cytidylyltransferase</fullName>
    </recommendedName>
</protein>
<evidence type="ECO:0000259" key="1">
    <source>
        <dbReference type="Pfam" id="PF06230"/>
    </source>
</evidence>
<proteinExistence type="predicted"/>
<dbReference type="PANTHER" id="PTHR39962:SF1">
    <property type="entry name" value="LPXI FAMILY PROTEIN"/>
    <property type="match status" value="1"/>
</dbReference>
<dbReference type="EMBL" id="FQVC01000008">
    <property type="protein sequence ID" value="SHF47017.1"/>
    <property type="molecule type" value="Genomic_DNA"/>
</dbReference>
<reference evidence="3 4" key="1">
    <citation type="submission" date="2016-11" db="EMBL/GenBank/DDBJ databases">
        <authorList>
            <person name="Jaros S."/>
            <person name="Januszkiewicz K."/>
            <person name="Wedrychowicz H."/>
        </authorList>
    </citation>
    <scope>NUCLEOTIDE SEQUENCE [LARGE SCALE GENOMIC DNA]</scope>
    <source>
        <strain evidence="3 4">DSM 17137</strain>
    </source>
</reference>
<dbReference type="Gene3D" id="3.40.140.80">
    <property type="match status" value="1"/>
</dbReference>
<evidence type="ECO:0000313" key="3">
    <source>
        <dbReference type="EMBL" id="SHF47017.1"/>
    </source>
</evidence>
<feature type="domain" description="LpxI C-terminal" evidence="1">
    <location>
        <begin position="148"/>
        <end position="271"/>
    </location>
</feature>
<dbReference type="InterPro" id="IPR041255">
    <property type="entry name" value="LpxI_N"/>
</dbReference>
<dbReference type="PANTHER" id="PTHR39962">
    <property type="entry name" value="BLL4848 PROTEIN"/>
    <property type="match status" value="1"/>
</dbReference>
<dbReference type="InterPro" id="IPR043167">
    <property type="entry name" value="LpxI_C_sf"/>
</dbReference>
<dbReference type="InterPro" id="IPR053174">
    <property type="entry name" value="LpxI"/>
</dbReference>